<dbReference type="EMBL" id="CAFBNC010000186">
    <property type="protein sequence ID" value="CAB4957550.1"/>
    <property type="molecule type" value="Genomic_DNA"/>
</dbReference>
<organism evidence="1">
    <name type="scientific">freshwater metagenome</name>
    <dbReference type="NCBI Taxonomy" id="449393"/>
    <lineage>
        <taxon>unclassified sequences</taxon>
        <taxon>metagenomes</taxon>
        <taxon>ecological metagenomes</taxon>
    </lineage>
</organism>
<reference evidence="1" key="1">
    <citation type="submission" date="2020-05" db="EMBL/GenBank/DDBJ databases">
        <authorList>
            <person name="Chiriac C."/>
            <person name="Salcher M."/>
            <person name="Ghai R."/>
            <person name="Kavagutti S V."/>
        </authorList>
    </citation>
    <scope>NUCLEOTIDE SEQUENCE</scope>
</reference>
<accession>A0A6J7KNL9</accession>
<dbReference type="AlphaFoldDB" id="A0A6J7KNL9"/>
<protein>
    <submittedName>
        <fullName evidence="1">Unannotated protein</fullName>
    </submittedName>
</protein>
<gene>
    <name evidence="1" type="ORF">UFOPK3733_02255</name>
</gene>
<evidence type="ECO:0000313" key="1">
    <source>
        <dbReference type="EMBL" id="CAB4957550.1"/>
    </source>
</evidence>
<name>A0A6J7KNL9_9ZZZZ</name>
<sequence length="102" mass="11675">MTLAVRLRCTCRRTVATFEHGAEWIEPAKRAELRLSSMPPDSDPWHDMANRATPELLDGYTYRCQSCNRRLTYSAAEFDRARQRAQVTGKAVDVMPSSERRG</sequence>
<proteinExistence type="predicted"/>